<evidence type="ECO:0000256" key="2">
    <source>
        <dbReference type="ARBA" id="ARBA00022723"/>
    </source>
</evidence>
<evidence type="ECO:0000256" key="4">
    <source>
        <dbReference type="ARBA" id="ARBA00022833"/>
    </source>
</evidence>
<evidence type="ECO:0000256" key="3">
    <source>
        <dbReference type="ARBA" id="ARBA00022801"/>
    </source>
</evidence>
<evidence type="ECO:0000256" key="5">
    <source>
        <dbReference type="ARBA" id="ARBA00023049"/>
    </source>
</evidence>
<dbReference type="AlphaFoldDB" id="A0A7U6GIE4"/>
<evidence type="ECO:0000256" key="6">
    <source>
        <dbReference type="RuleBase" id="RU003983"/>
    </source>
</evidence>
<evidence type="ECO:0000256" key="1">
    <source>
        <dbReference type="ARBA" id="ARBA00022670"/>
    </source>
</evidence>
<protein>
    <submittedName>
        <fullName evidence="8">Peptidase M48</fullName>
    </submittedName>
</protein>
<keyword evidence="9" id="KW-1185">Reference proteome</keyword>
<keyword evidence="5 6" id="KW-0482">Metalloprotease</keyword>
<dbReference type="Gene3D" id="3.30.2010.10">
    <property type="entry name" value="Metalloproteases ('zincins'), catalytic domain"/>
    <property type="match status" value="1"/>
</dbReference>
<gene>
    <name evidence="8" type="ORF">TBH_C1281</name>
</gene>
<sequence>MGYHSKSPIHRSLAVLATMIRTFCLLLTMTLFIGACSTSPTGRHQLMLVSPSQAIQASAKAYPEKLKEYAAKGKLNDKPVMLARVKRITGRLIAQAIRMYPESRNWEWEVVLIDDPDVVNAWCMAGGKMAIYSGLIEKLKPTDDELAQVMAHEISHALANHVAEQMSVSLASQLGLAVLSATALHDNRYRSAALTGAALAATLAIELPYSRAAEAEADRVGIEIAARAGYNPHAAVSLWKKMGQVNKKSPPELLNTHPSAGTRQHTLAELAPKMMKYYHPHEVHPVYPLN</sequence>
<dbReference type="InterPro" id="IPR001915">
    <property type="entry name" value="Peptidase_M48"/>
</dbReference>
<keyword evidence="4 6" id="KW-0862">Zinc</keyword>
<reference evidence="8 9" key="1">
    <citation type="journal article" date="2014" name="PLoS ONE">
        <title>Physiological and genomic features of a novel sulfur-oxidizing gammaproteobacterium belonging to a previously uncultivated symbiotic lineage isolated from a hydrothermal vent.</title>
        <authorList>
            <person name="Nunoura T."/>
            <person name="Takaki Y."/>
            <person name="Kazama H."/>
            <person name="Kakuta J."/>
            <person name="Shimamura S."/>
            <person name="Makita H."/>
            <person name="Hirai M."/>
            <person name="Miyazaki M."/>
            <person name="Takai K."/>
        </authorList>
    </citation>
    <scope>NUCLEOTIDE SEQUENCE [LARGE SCALE GENOMIC DNA]</scope>
    <source>
        <strain evidence="8 9">Hiromi1</strain>
    </source>
</reference>
<comment type="similarity">
    <text evidence="6">Belongs to the peptidase M48 family.</text>
</comment>
<comment type="cofactor">
    <cofactor evidence="6">
        <name>Zn(2+)</name>
        <dbReference type="ChEBI" id="CHEBI:29105"/>
    </cofactor>
    <text evidence="6">Binds 1 zinc ion per subunit.</text>
</comment>
<dbReference type="PANTHER" id="PTHR22726:SF1">
    <property type="entry name" value="METALLOENDOPEPTIDASE OMA1, MITOCHONDRIAL"/>
    <property type="match status" value="1"/>
</dbReference>
<accession>A0A7U6GIE4</accession>
<proteinExistence type="inferred from homology"/>
<evidence type="ECO:0000259" key="7">
    <source>
        <dbReference type="Pfam" id="PF01435"/>
    </source>
</evidence>
<dbReference type="Proteomes" id="UP000031631">
    <property type="component" value="Chromosome"/>
</dbReference>
<dbReference type="Pfam" id="PF01435">
    <property type="entry name" value="Peptidase_M48"/>
    <property type="match status" value="1"/>
</dbReference>
<organism evidence="8 9">
    <name type="scientific">Thiolapillus brandeum</name>
    <dbReference type="NCBI Taxonomy" id="1076588"/>
    <lineage>
        <taxon>Bacteria</taxon>
        <taxon>Pseudomonadati</taxon>
        <taxon>Pseudomonadota</taxon>
        <taxon>Gammaproteobacteria</taxon>
        <taxon>Chromatiales</taxon>
        <taxon>Sedimenticolaceae</taxon>
        <taxon>Thiolapillus</taxon>
    </lineage>
</organism>
<name>A0A7U6GIE4_9GAMM</name>
<evidence type="ECO:0000313" key="9">
    <source>
        <dbReference type="Proteomes" id="UP000031631"/>
    </source>
</evidence>
<keyword evidence="1 6" id="KW-0645">Protease</keyword>
<dbReference type="GO" id="GO:0016020">
    <property type="term" value="C:membrane"/>
    <property type="evidence" value="ECO:0007669"/>
    <property type="project" value="TreeGrafter"/>
</dbReference>
<evidence type="ECO:0000313" key="8">
    <source>
        <dbReference type="EMBL" id="BAO44206.1"/>
    </source>
</evidence>
<dbReference type="GO" id="GO:0051603">
    <property type="term" value="P:proteolysis involved in protein catabolic process"/>
    <property type="evidence" value="ECO:0007669"/>
    <property type="project" value="TreeGrafter"/>
</dbReference>
<dbReference type="EMBL" id="AP012273">
    <property type="protein sequence ID" value="BAO44206.1"/>
    <property type="molecule type" value="Genomic_DNA"/>
</dbReference>
<dbReference type="InterPro" id="IPR051156">
    <property type="entry name" value="Mito/Outer_Membr_Metalloprot"/>
</dbReference>
<keyword evidence="2" id="KW-0479">Metal-binding</keyword>
<keyword evidence="3 6" id="KW-0378">Hydrolase</keyword>
<dbReference type="GO" id="GO:0004222">
    <property type="term" value="F:metalloendopeptidase activity"/>
    <property type="evidence" value="ECO:0007669"/>
    <property type="project" value="InterPro"/>
</dbReference>
<dbReference type="CDD" id="cd07331">
    <property type="entry name" value="M48C_Oma1_like"/>
    <property type="match status" value="1"/>
</dbReference>
<dbReference type="PANTHER" id="PTHR22726">
    <property type="entry name" value="METALLOENDOPEPTIDASE OMA1"/>
    <property type="match status" value="1"/>
</dbReference>
<dbReference type="KEGG" id="tbn:TBH_C1281"/>
<dbReference type="GO" id="GO:0046872">
    <property type="term" value="F:metal ion binding"/>
    <property type="evidence" value="ECO:0007669"/>
    <property type="project" value="UniProtKB-KW"/>
</dbReference>
<feature type="domain" description="Peptidase M48" evidence="7">
    <location>
        <begin position="84"/>
        <end position="269"/>
    </location>
</feature>